<evidence type="ECO:0000313" key="4">
    <source>
        <dbReference type="Proteomes" id="UP000683520"/>
    </source>
</evidence>
<evidence type="ECO:0000313" key="3">
    <source>
        <dbReference type="Proteomes" id="UP000591626"/>
    </source>
</evidence>
<reference evidence="1 3" key="1">
    <citation type="submission" date="2020-03" db="EMBL/GenBank/DDBJ databases">
        <title>Draft genome sequences of bacterial isolates from the female urobiome.</title>
        <authorList>
            <person name="Miller-Ensminger T."/>
            <person name="Wolfe A.J."/>
            <person name="Putonti C."/>
        </authorList>
    </citation>
    <scope>NUCLEOTIDE SEQUENCE [LARGE SCALE GENOMIC DNA]</scope>
    <source>
        <strain evidence="1 3">UMB8490</strain>
    </source>
</reference>
<name>A0AAP6XN69_9CORY</name>
<evidence type="ECO:0000313" key="1">
    <source>
        <dbReference type="EMBL" id="NJJ04213.1"/>
    </source>
</evidence>
<dbReference type="EMBL" id="CP077302">
    <property type="protein sequence ID" value="QXB18246.1"/>
    <property type="molecule type" value="Genomic_DNA"/>
</dbReference>
<protein>
    <submittedName>
        <fullName evidence="1">Uncharacterized protein</fullName>
    </submittedName>
</protein>
<dbReference type="AlphaFoldDB" id="A0AAP6XN69"/>
<dbReference type="Proteomes" id="UP000683520">
    <property type="component" value="Chromosome"/>
</dbReference>
<reference evidence="2 4" key="2">
    <citation type="submission" date="2021-06" db="EMBL/GenBank/DDBJ databases">
        <title>FDA dAtabase for Regulatory Grade micrObial Sequences (FDA-ARGOS): Supporting development and validation of Infectious Disease Dx tests.</title>
        <authorList>
            <person name="Sproer C."/>
            <person name="Gronow S."/>
            <person name="Severitt S."/>
            <person name="Schroder I."/>
            <person name="Tallon L."/>
            <person name="Sadzewicz L."/>
            <person name="Zhao X."/>
            <person name="Boylan J."/>
            <person name="Ott S."/>
            <person name="Bowen H."/>
            <person name="Vavikolanu K."/>
            <person name="Mehta A."/>
            <person name="Aluvathingal J."/>
            <person name="Nadendla S."/>
            <person name="Lowell S."/>
            <person name="Myers T."/>
            <person name="Yan Y."/>
        </authorList>
    </citation>
    <scope>NUCLEOTIDE SEQUENCE [LARGE SCALE GENOMIC DNA]</scope>
    <source>
        <strain evidence="2 4">FDAARGOS 1425</strain>
    </source>
</reference>
<dbReference type="GeneID" id="92750569"/>
<organism evidence="1 3">
    <name type="scientific">Corynebacterium coyleae</name>
    <dbReference type="NCBI Taxonomy" id="53374"/>
    <lineage>
        <taxon>Bacteria</taxon>
        <taxon>Bacillati</taxon>
        <taxon>Actinomycetota</taxon>
        <taxon>Actinomycetes</taxon>
        <taxon>Mycobacteriales</taxon>
        <taxon>Corynebacteriaceae</taxon>
        <taxon>Corynebacterium</taxon>
    </lineage>
</organism>
<accession>A0AAP6XN69</accession>
<dbReference type="RefSeq" id="WP_167594517.1">
    <property type="nucleotide sequence ID" value="NZ_CP047198.1"/>
</dbReference>
<dbReference type="Proteomes" id="UP000591626">
    <property type="component" value="Unassembled WGS sequence"/>
</dbReference>
<sequence length="54" mass="5972">MTATHAQCFEASGASIRAARASMALESRAVPETYEPSELEQQILSRLFEERGWG</sequence>
<dbReference type="EMBL" id="JAAUVV010000013">
    <property type="protein sequence ID" value="NJJ04213.1"/>
    <property type="molecule type" value="Genomic_DNA"/>
</dbReference>
<evidence type="ECO:0000313" key="2">
    <source>
        <dbReference type="EMBL" id="QXB18246.1"/>
    </source>
</evidence>
<gene>
    <name evidence="1" type="ORF">HC138_07620</name>
    <name evidence="2" type="ORF">I6L55_10270</name>
</gene>
<keyword evidence="4" id="KW-1185">Reference proteome</keyword>
<proteinExistence type="predicted"/>